<reference evidence="3" key="1">
    <citation type="submission" date="2024-08" db="EMBL/GenBank/DDBJ databases">
        <title>Description of the novel species Clavibacter lycopersicum isolated from tomato seeds.</title>
        <authorList>
            <person name="Arizala E.D."/>
            <person name="Dobhal S."/>
            <person name="Alvarez A."/>
            <person name="Arif M."/>
        </authorList>
    </citation>
    <scope>NUCLEOTIDE SEQUENCE [LARGE SCALE GENOMIC DNA]</scope>
    <source>
        <strain evidence="3">A6099</strain>
    </source>
</reference>
<sequence>MAAASARPDRSRDRLLVAGAVLCFAILAAAALLGAVALGQSAILVDELPSPDLGTATSPEHEALGRRALLAGAVAALALTGGILCVVRRYAVPTAAGR</sequence>
<gene>
    <name evidence="2" type="ORF">KYT88_03805</name>
</gene>
<protein>
    <recommendedName>
        <fullName evidence="4">Integral membrane protein</fullName>
    </recommendedName>
</protein>
<proteinExistence type="predicted"/>
<keyword evidence="1" id="KW-0812">Transmembrane</keyword>
<evidence type="ECO:0008006" key="4">
    <source>
        <dbReference type="Google" id="ProtNLM"/>
    </source>
</evidence>
<name>A0ABY3T976_9MICO</name>
<dbReference type="Proteomes" id="UP001649473">
    <property type="component" value="Chromosome"/>
</dbReference>
<accession>A0ABY3T976</accession>
<dbReference type="EMBL" id="CP083439">
    <property type="protein sequence ID" value="UKF25836.1"/>
    <property type="molecule type" value="Genomic_DNA"/>
</dbReference>
<evidence type="ECO:0000313" key="2">
    <source>
        <dbReference type="EMBL" id="UKF25836.1"/>
    </source>
</evidence>
<dbReference type="RefSeq" id="WP_043584971.1">
    <property type="nucleotide sequence ID" value="NZ_CP083439.1"/>
</dbReference>
<evidence type="ECO:0000256" key="1">
    <source>
        <dbReference type="SAM" id="Phobius"/>
    </source>
</evidence>
<keyword evidence="1" id="KW-1133">Transmembrane helix</keyword>
<feature type="transmembrane region" description="Helical" evidence="1">
    <location>
        <begin position="68"/>
        <end position="91"/>
    </location>
</feature>
<keyword evidence="1" id="KW-0472">Membrane</keyword>
<keyword evidence="3" id="KW-1185">Reference proteome</keyword>
<evidence type="ECO:0000313" key="3">
    <source>
        <dbReference type="Proteomes" id="UP001649473"/>
    </source>
</evidence>
<organism evidence="2 3">
    <name type="scientific">Clavibacter seminis</name>
    <dbReference type="NCBI Taxonomy" id="2860285"/>
    <lineage>
        <taxon>Bacteria</taxon>
        <taxon>Bacillati</taxon>
        <taxon>Actinomycetota</taxon>
        <taxon>Actinomycetes</taxon>
        <taxon>Micrococcales</taxon>
        <taxon>Microbacteriaceae</taxon>
        <taxon>Clavibacter</taxon>
    </lineage>
</organism>